<dbReference type="EMBL" id="JH668430">
    <property type="protein sequence ID" value="KAG6452858.1"/>
    <property type="molecule type" value="Genomic_DNA"/>
</dbReference>
<evidence type="ECO:0000313" key="3">
    <source>
        <dbReference type="Proteomes" id="UP000791440"/>
    </source>
</evidence>
<proteinExistence type="predicted"/>
<evidence type="ECO:0000256" key="1">
    <source>
        <dbReference type="SAM" id="Phobius"/>
    </source>
</evidence>
<keyword evidence="1" id="KW-0472">Membrane</keyword>
<keyword evidence="1" id="KW-1133">Transmembrane helix</keyword>
<evidence type="ECO:0000313" key="2">
    <source>
        <dbReference type="EMBL" id="KAG6452858.1"/>
    </source>
</evidence>
<keyword evidence="3" id="KW-1185">Reference proteome</keyword>
<dbReference type="Proteomes" id="UP000791440">
    <property type="component" value="Unassembled WGS sequence"/>
</dbReference>
<keyword evidence="1" id="KW-0812">Transmembrane</keyword>
<protein>
    <submittedName>
        <fullName evidence="2">Uncharacterized protein</fullName>
    </submittedName>
</protein>
<gene>
    <name evidence="2" type="ORF">O3G_MSEX007836</name>
</gene>
<reference evidence="2" key="1">
    <citation type="journal article" date="2016" name="Insect Biochem. Mol. Biol.">
        <title>Multifaceted biological insights from a draft genome sequence of the tobacco hornworm moth, Manduca sexta.</title>
        <authorList>
            <person name="Kanost M.R."/>
            <person name="Arrese E.L."/>
            <person name="Cao X."/>
            <person name="Chen Y.R."/>
            <person name="Chellapilla S."/>
            <person name="Goldsmith M.R."/>
            <person name="Grosse-Wilde E."/>
            <person name="Heckel D.G."/>
            <person name="Herndon N."/>
            <person name="Jiang H."/>
            <person name="Papanicolaou A."/>
            <person name="Qu J."/>
            <person name="Soulages J.L."/>
            <person name="Vogel H."/>
            <person name="Walters J."/>
            <person name="Waterhouse R.M."/>
            <person name="Ahn S.J."/>
            <person name="Almeida F.C."/>
            <person name="An C."/>
            <person name="Aqrawi P."/>
            <person name="Bretschneider A."/>
            <person name="Bryant W.B."/>
            <person name="Bucks S."/>
            <person name="Chao H."/>
            <person name="Chevignon G."/>
            <person name="Christen J.M."/>
            <person name="Clarke D.F."/>
            <person name="Dittmer N.T."/>
            <person name="Ferguson L.C.F."/>
            <person name="Garavelou S."/>
            <person name="Gordon K.H.J."/>
            <person name="Gunaratna R.T."/>
            <person name="Han Y."/>
            <person name="Hauser F."/>
            <person name="He Y."/>
            <person name="Heidel-Fischer H."/>
            <person name="Hirsh A."/>
            <person name="Hu Y."/>
            <person name="Jiang H."/>
            <person name="Kalra D."/>
            <person name="Klinner C."/>
            <person name="Konig C."/>
            <person name="Kovar C."/>
            <person name="Kroll A.R."/>
            <person name="Kuwar S.S."/>
            <person name="Lee S.L."/>
            <person name="Lehman R."/>
            <person name="Li K."/>
            <person name="Li Z."/>
            <person name="Liang H."/>
            <person name="Lovelace S."/>
            <person name="Lu Z."/>
            <person name="Mansfield J.H."/>
            <person name="McCulloch K.J."/>
            <person name="Mathew T."/>
            <person name="Morton B."/>
            <person name="Muzny D.M."/>
            <person name="Neunemann D."/>
            <person name="Ongeri F."/>
            <person name="Pauchet Y."/>
            <person name="Pu L.L."/>
            <person name="Pyrousis I."/>
            <person name="Rao X.J."/>
            <person name="Redding A."/>
            <person name="Roesel C."/>
            <person name="Sanchez-Gracia A."/>
            <person name="Schaack S."/>
            <person name="Shukla A."/>
            <person name="Tetreau G."/>
            <person name="Wang Y."/>
            <person name="Xiong G.H."/>
            <person name="Traut W."/>
            <person name="Walsh T.K."/>
            <person name="Worley K.C."/>
            <person name="Wu D."/>
            <person name="Wu W."/>
            <person name="Wu Y.Q."/>
            <person name="Zhang X."/>
            <person name="Zou Z."/>
            <person name="Zucker H."/>
            <person name="Briscoe A.D."/>
            <person name="Burmester T."/>
            <person name="Clem R.J."/>
            <person name="Feyereisen R."/>
            <person name="Grimmelikhuijzen C.J.P."/>
            <person name="Hamodrakas S.J."/>
            <person name="Hansson B.S."/>
            <person name="Huguet E."/>
            <person name="Jermiin L.S."/>
            <person name="Lan Q."/>
            <person name="Lehman H.K."/>
            <person name="Lorenzen M."/>
            <person name="Merzendorfer H."/>
            <person name="Michalopoulos I."/>
            <person name="Morton D.B."/>
            <person name="Muthukrishnan S."/>
            <person name="Oakeshott J.G."/>
            <person name="Palmer W."/>
            <person name="Park Y."/>
            <person name="Passarelli A.L."/>
            <person name="Rozas J."/>
            <person name="Schwartz L.M."/>
            <person name="Smith W."/>
            <person name="Southgate A."/>
            <person name="Vilcinskas A."/>
            <person name="Vogt R."/>
            <person name="Wang P."/>
            <person name="Werren J."/>
            <person name="Yu X.Q."/>
            <person name="Zhou J.J."/>
            <person name="Brown S.J."/>
            <person name="Scherer S.E."/>
            <person name="Richards S."/>
            <person name="Blissard G.W."/>
        </authorList>
    </citation>
    <scope>NUCLEOTIDE SEQUENCE</scope>
</reference>
<dbReference type="AlphaFoldDB" id="A0A921Z848"/>
<name>A0A921Z848_MANSE</name>
<feature type="transmembrane region" description="Helical" evidence="1">
    <location>
        <begin position="46"/>
        <end position="64"/>
    </location>
</feature>
<accession>A0A921Z848</accession>
<reference evidence="2" key="2">
    <citation type="submission" date="2020-12" db="EMBL/GenBank/DDBJ databases">
        <authorList>
            <person name="Kanost M."/>
        </authorList>
    </citation>
    <scope>NUCLEOTIDE SEQUENCE</scope>
</reference>
<sequence length="150" mass="16637">MTPHSLKVENCSSHCTTPSERIAPDLIPIKVGCFHINLASSRGRRIFLLQMLVLCFVPHAALIMQNCTIMAQLSQTLDSSVNLNAEVNTILSLSELVVSLEDERLLVTQCLFSDDTQVDKTKLGDKFSNTDALLGQMLPKLTLDDYKMTL</sequence>
<organism evidence="2 3">
    <name type="scientific">Manduca sexta</name>
    <name type="common">Tobacco hawkmoth</name>
    <name type="synonym">Tobacco hornworm</name>
    <dbReference type="NCBI Taxonomy" id="7130"/>
    <lineage>
        <taxon>Eukaryota</taxon>
        <taxon>Metazoa</taxon>
        <taxon>Ecdysozoa</taxon>
        <taxon>Arthropoda</taxon>
        <taxon>Hexapoda</taxon>
        <taxon>Insecta</taxon>
        <taxon>Pterygota</taxon>
        <taxon>Neoptera</taxon>
        <taxon>Endopterygota</taxon>
        <taxon>Lepidoptera</taxon>
        <taxon>Glossata</taxon>
        <taxon>Ditrysia</taxon>
        <taxon>Bombycoidea</taxon>
        <taxon>Sphingidae</taxon>
        <taxon>Sphinginae</taxon>
        <taxon>Sphingini</taxon>
        <taxon>Manduca</taxon>
    </lineage>
</organism>
<comment type="caution">
    <text evidence="2">The sequence shown here is derived from an EMBL/GenBank/DDBJ whole genome shotgun (WGS) entry which is preliminary data.</text>
</comment>